<evidence type="ECO:0000256" key="5">
    <source>
        <dbReference type="SAM" id="SignalP"/>
    </source>
</evidence>
<dbReference type="Pfam" id="PF01476">
    <property type="entry name" value="LysM"/>
    <property type="match status" value="1"/>
</dbReference>
<dbReference type="SUPFAM" id="SSF54106">
    <property type="entry name" value="LysM domain"/>
    <property type="match status" value="1"/>
</dbReference>
<dbReference type="Proteomes" id="UP000799428">
    <property type="component" value="Unassembled WGS sequence"/>
</dbReference>
<evidence type="ECO:0000256" key="4">
    <source>
        <dbReference type="SAM" id="MobiDB-lite"/>
    </source>
</evidence>
<keyword evidence="1" id="KW-0147">Chitin-binding</keyword>
<reference evidence="7" key="1">
    <citation type="journal article" date="2020" name="Stud. Mycol.">
        <title>101 Dothideomycetes genomes: a test case for predicting lifestyles and emergence of pathogens.</title>
        <authorList>
            <person name="Haridas S."/>
            <person name="Albert R."/>
            <person name="Binder M."/>
            <person name="Bloem J."/>
            <person name="Labutti K."/>
            <person name="Salamov A."/>
            <person name="Andreopoulos B."/>
            <person name="Baker S."/>
            <person name="Barry K."/>
            <person name="Bills G."/>
            <person name="Bluhm B."/>
            <person name="Cannon C."/>
            <person name="Castanera R."/>
            <person name="Culley D."/>
            <person name="Daum C."/>
            <person name="Ezra D."/>
            <person name="Gonzalez J."/>
            <person name="Henrissat B."/>
            <person name="Kuo A."/>
            <person name="Liang C."/>
            <person name="Lipzen A."/>
            <person name="Lutzoni F."/>
            <person name="Magnuson J."/>
            <person name="Mondo S."/>
            <person name="Nolan M."/>
            <person name="Ohm R."/>
            <person name="Pangilinan J."/>
            <person name="Park H.-J."/>
            <person name="Ramirez L."/>
            <person name="Alfaro M."/>
            <person name="Sun H."/>
            <person name="Tritt A."/>
            <person name="Yoshinaga Y."/>
            <person name="Zwiers L.-H."/>
            <person name="Turgeon B."/>
            <person name="Goodwin S."/>
            <person name="Spatafora J."/>
            <person name="Crous P."/>
            <person name="Grigoriev I."/>
        </authorList>
    </citation>
    <scope>NUCLEOTIDE SEQUENCE</scope>
    <source>
        <strain evidence="7">CBS 279.74</strain>
    </source>
</reference>
<dbReference type="CDD" id="cd00118">
    <property type="entry name" value="LysM"/>
    <property type="match status" value="1"/>
</dbReference>
<dbReference type="EMBL" id="MU005768">
    <property type="protein sequence ID" value="KAF2711237.1"/>
    <property type="molecule type" value="Genomic_DNA"/>
</dbReference>
<feature type="domain" description="LysM" evidence="6">
    <location>
        <begin position="211"/>
        <end position="258"/>
    </location>
</feature>
<feature type="domain" description="LysM" evidence="6">
    <location>
        <begin position="124"/>
        <end position="171"/>
    </location>
</feature>
<dbReference type="PANTHER" id="PTHR34997">
    <property type="entry name" value="AM15"/>
    <property type="match status" value="1"/>
</dbReference>
<keyword evidence="8" id="KW-1185">Reference proteome</keyword>
<evidence type="ECO:0000259" key="6">
    <source>
        <dbReference type="PROSITE" id="PS51782"/>
    </source>
</evidence>
<feature type="signal peptide" evidence="5">
    <location>
        <begin position="1"/>
        <end position="17"/>
    </location>
</feature>
<dbReference type="OrthoDB" id="2281372at2759"/>
<evidence type="ECO:0000313" key="7">
    <source>
        <dbReference type="EMBL" id="KAF2711237.1"/>
    </source>
</evidence>
<dbReference type="PANTHER" id="PTHR34997:SF2">
    <property type="entry name" value="LYSM DOMAIN-CONTAINING PROTEIN-RELATED"/>
    <property type="match status" value="1"/>
</dbReference>
<feature type="domain" description="LysM" evidence="6">
    <location>
        <begin position="302"/>
        <end position="349"/>
    </location>
</feature>
<keyword evidence="2 5" id="KW-0732">Signal</keyword>
<name>A0A6G1KFV4_9PLEO</name>
<evidence type="ECO:0000313" key="8">
    <source>
        <dbReference type="Proteomes" id="UP000799428"/>
    </source>
</evidence>
<dbReference type="InterPro" id="IPR036779">
    <property type="entry name" value="LysM_dom_sf"/>
</dbReference>
<evidence type="ECO:0000256" key="2">
    <source>
        <dbReference type="ARBA" id="ARBA00022729"/>
    </source>
</evidence>
<feature type="compositionally biased region" description="Low complexity" evidence="4">
    <location>
        <begin position="89"/>
        <end position="105"/>
    </location>
</feature>
<protein>
    <submittedName>
        <fullName evidence="7">Carbohydrate-binding module family 50 protein</fullName>
    </submittedName>
</protein>
<feature type="compositionally biased region" description="Low complexity" evidence="4">
    <location>
        <begin position="358"/>
        <end position="373"/>
    </location>
</feature>
<organism evidence="7 8">
    <name type="scientific">Pleomassaria siparia CBS 279.74</name>
    <dbReference type="NCBI Taxonomy" id="1314801"/>
    <lineage>
        <taxon>Eukaryota</taxon>
        <taxon>Fungi</taxon>
        <taxon>Dikarya</taxon>
        <taxon>Ascomycota</taxon>
        <taxon>Pezizomycotina</taxon>
        <taxon>Dothideomycetes</taxon>
        <taxon>Pleosporomycetidae</taxon>
        <taxon>Pleosporales</taxon>
        <taxon>Pleomassariaceae</taxon>
        <taxon>Pleomassaria</taxon>
    </lineage>
</organism>
<dbReference type="Gene3D" id="3.10.350.10">
    <property type="entry name" value="LysM domain"/>
    <property type="match status" value="5"/>
</dbReference>
<feature type="region of interest" description="Disordered" evidence="4">
    <location>
        <begin position="88"/>
        <end position="116"/>
    </location>
</feature>
<sequence>MKLHWTVVLGLVAYVTAASNRRQTGRVEPDTDPDCSYYDTVFSASDNCAYLEGFWGVSHADFVAWNPSVKSDCSGIKIGNSYCVEVTRKPNSTSSRPTSTSSPTPTNSPKPSPTQDGLINSCTNFYFAVKDDNCQKIAKRYGTFTVAEFINWNPAVGSDCLGLWANTYYCVGIPGTPTAPIITTTVKATSTLTGTPKPSPTQDGLISSCTTFYLAVKDDNCAKAVKKFGTFTLRDFITWNPAVEEDCSAMWADTYYCVGIPGRPTARPSSSSLPPTTTLTTPTNGITTPLPTQPGMVANCDAFYFVPKNQGCQAIADQNFITLSQFLTWNPNIGGSACGGLWAEVYVCVSIIGHTPSKPASTTKRSTATPTPTGCTVAHPEPTQPGSICKCKRWYLPVANEYCADIEKRFGITAAQFNAWNPSIGTTCGGLWKDVYVCVSG</sequence>
<feature type="domain" description="LysM" evidence="6">
    <location>
        <begin position="393"/>
        <end position="439"/>
    </location>
</feature>
<dbReference type="GO" id="GO:0008061">
    <property type="term" value="F:chitin binding"/>
    <property type="evidence" value="ECO:0007669"/>
    <property type="project" value="UniProtKB-KW"/>
</dbReference>
<dbReference type="InterPro" id="IPR052210">
    <property type="entry name" value="LysM1-like"/>
</dbReference>
<feature type="region of interest" description="Disordered" evidence="4">
    <location>
        <begin position="267"/>
        <end position="290"/>
    </location>
</feature>
<gene>
    <name evidence="7" type="ORF">K504DRAFT_476027</name>
</gene>
<proteinExistence type="predicted"/>
<feature type="chain" id="PRO_5026120326" evidence="5">
    <location>
        <begin position="18"/>
        <end position="441"/>
    </location>
</feature>
<accession>A0A6G1KFV4</accession>
<dbReference type="InterPro" id="IPR018392">
    <property type="entry name" value="LysM"/>
</dbReference>
<dbReference type="AlphaFoldDB" id="A0A6G1KFV4"/>
<dbReference type="PROSITE" id="PS51782">
    <property type="entry name" value="LYSM"/>
    <property type="match status" value="4"/>
</dbReference>
<evidence type="ECO:0000256" key="3">
    <source>
        <dbReference type="ARBA" id="ARBA00023026"/>
    </source>
</evidence>
<keyword evidence="3" id="KW-0843">Virulence</keyword>
<evidence type="ECO:0000256" key="1">
    <source>
        <dbReference type="ARBA" id="ARBA00022669"/>
    </source>
</evidence>
<feature type="region of interest" description="Disordered" evidence="4">
    <location>
        <begin position="358"/>
        <end position="379"/>
    </location>
</feature>